<dbReference type="EMBL" id="GBRH01205281">
    <property type="protein sequence ID" value="JAD92614.1"/>
    <property type="molecule type" value="Transcribed_RNA"/>
</dbReference>
<accession>A0A0A9DVR5</accession>
<protein>
    <submittedName>
        <fullName evidence="1">Uncharacterized protein</fullName>
    </submittedName>
</protein>
<dbReference type="AlphaFoldDB" id="A0A0A9DVR5"/>
<name>A0A0A9DVR5_ARUDO</name>
<proteinExistence type="predicted"/>
<reference evidence="1" key="2">
    <citation type="journal article" date="2015" name="Data Brief">
        <title>Shoot transcriptome of the giant reed, Arundo donax.</title>
        <authorList>
            <person name="Barrero R.A."/>
            <person name="Guerrero F.D."/>
            <person name="Moolhuijzen P."/>
            <person name="Goolsby J.A."/>
            <person name="Tidwell J."/>
            <person name="Bellgard S.E."/>
            <person name="Bellgard M.I."/>
        </authorList>
    </citation>
    <scope>NUCLEOTIDE SEQUENCE</scope>
    <source>
        <tissue evidence="1">Shoot tissue taken approximately 20 cm above the soil surface</tissue>
    </source>
</reference>
<sequence>MRSFNILIVCSSSSMEEHKPALCARMALFSSRNFPKLFRRGSISFNFSLTTSLYCLFSADNGFSSEIILERSAFLALIASISFERAWIFFWNSLSACSSFALSLGSSNERTLTK</sequence>
<organism evidence="1">
    <name type="scientific">Arundo donax</name>
    <name type="common">Giant reed</name>
    <name type="synonym">Donax arundinaceus</name>
    <dbReference type="NCBI Taxonomy" id="35708"/>
    <lineage>
        <taxon>Eukaryota</taxon>
        <taxon>Viridiplantae</taxon>
        <taxon>Streptophyta</taxon>
        <taxon>Embryophyta</taxon>
        <taxon>Tracheophyta</taxon>
        <taxon>Spermatophyta</taxon>
        <taxon>Magnoliopsida</taxon>
        <taxon>Liliopsida</taxon>
        <taxon>Poales</taxon>
        <taxon>Poaceae</taxon>
        <taxon>PACMAD clade</taxon>
        <taxon>Arundinoideae</taxon>
        <taxon>Arundineae</taxon>
        <taxon>Arundo</taxon>
    </lineage>
</organism>
<reference evidence="1" key="1">
    <citation type="submission" date="2014-09" db="EMBL/GenBank/DDBJ databases">
        <authorList>
            <person name="Magalhaes I.L.F."/>
            <person name="Oliveira U."/>
            <person name="Santos F.R."/>
            <person name="Vidigal T.H.D.A."/>
            <person name="Brescovit A.D."/>
            <person name="Santos A.J."/>
        </authorList>
    </citation>
    <scope>NUCLEOTIDE SEQUENCE</scope>
    <source>
        <tissue evidence="1">Shoot tissue taken approximately 20 cm above the soil surface</tissue>
    </source>
</reference>
<evidence type="ECO:0000313" key="1">
    <source>
        <dbReference type="EMBL" id="JAD92614.1"/>
    </source>
</evidence>